<keyword evidence="10" id="KW-1185">Reference proteome</keyword>
<evidence type="ECO:0000256" key="1">
    <source>
        <dbReference type="ARBA" id="ARBA00004141"/>
    </source>
</evidence>
<feature type="transmembrane region" description="Helical" evidence="7">
    <location>
        <begin position="12"/>
        <end position="31"/>
    </location>
</feature>
<evidence type="ECO:0000256" key="5">
    <source>
        <dbReference type="ARBA" id="ARBA00038359"/>
    </source>
</evidence>
<dbReference type="RefSeq" id="XP_031014556.1">
    <property type="nucleotide sequence ID" value="XM_031161440.1"/>
</dbReference>
<feature type="compositionally biased region" description="Basic and acidic residues" evidence="6">
    <location>
        <begin position="347"/>
        <end position="362"/>
    </location>
</feature>
<evidence type="ECO:0000259" key="8">
    <source>
        <dbReference type="Pfam" id="PF20684"/>
    </source>
</evidence>
<dbReference type="PANTHER" id="PTHR33048">
    <property type="entry name" value="PTH11-LIKE INTEGRAL MEMBRANE PROTEIN (AFU_ORTHOLOGUE AFUA_5G11245)"/>
    <property type="match status" value="1"/>
</dbReference>
<feature type="transmembrane region" description="Helical" evidence="7">
    <location>
        <begin position="43"/>
        <end position="62"/>
    </location>
</feature>
<sequence>MAIESRATQIAAIGYTFVILSTIATCLRVYCRAFVIKAFALDDWFAVIAQFMFIVFVSHEIAGVHYGTGRHFKDIEPDHLVKAMQMWWTCEPTYVLSNMAVKASIAIFLLRICVTRTHRWIIYITTAVTEIYSLFFFLLFVLQCRPTSLFWLRYKAEPPSGSCLDAQVVANAFYGYSAVSCASDWTYSILPMFLVWKLQMSKRTKISVVGILAAGAIASSATIIRFPYLWTLTDIDDFLYSTSDVAIWSTVETGLGITAAAVATLRPLLRNFLGQGSSAEGGGNSARPWQRTGGSNHPTGGYLRSTGPNGEEAFDLHDTSSKRIGVTTIIDHGDDAKGSDSGFKRNSRSDESDSVAELRDWNTSDSDLAGTADKNGQQRPEKGWNVLVKKTVTQTRGSDMA</sequence>
<dbReference type="Pfam" id="PF20684">
    <property type="entry name" value="Fung_rhodopsin"/>
    <property type="match status" value="1"/>
</dbReference>
<reference evidence="9 10" key="1">
    <citation type="submission" date="2018-06" db="EMBL/GenBank/DDBJ databases">
        <title>Fusarium incarnatum-equiseti species complex species 28.</title>
        <authorList>
            <person name="Gardiner D.M."/>
        </authorList>
    </citation>
    <scope>NUCLEOTIDE SEQUENCE [LARGE SCALE GENOMIC DNA]</scope>
    <source>
        <strain evidence="9 10">FIESC_28</strain>
    </source>
</reference>
<evidence type="ECO:0000313" key="9">
    <source>
        <dbReference type="EMBL" id="RBR15658.1"/>
    </source>
</evidence>
<dbReference type="GeneID" id="41996736"/>
<protein>
    <recommendedName>
        <fullName evidence="8">Rhodopsin domain-containing protein</fullName>
    </recommendedName>
</protein>
<feature type="transmembrane region" description="Helical" evidence="7">
    <location>
        <begin position="174"/>
        <end position="196"/>
    </location>
</feature>
<keyword evidence="2 7" id="KW-0812">Transmembrane</keyword>
<dbReference type="GO" id="GO:0016020">
    <property type="term" value="C:membrane"/>
    <property type="evidence" value="ECO:0007669"/>
    <property type="project" value="UniProtKB-SubCell"/>
</dbReference>
<evidence type="ECO:0000256" key="3">
    <source>
        <dbReference type="ARBA" id="ARBA00022989"/>
    </source>
</evidence>
<gene>
    <name evidence="9" type="ORF">FIESC28_07299</name>
</gene>
<feature type="transmembrane region" description="Helical" evidence="7">
    <location>
        <begin position="94"/>
        <end position="113"/>
    </location>
</feature>
<feature type="transmembrane region" description="Helical" evidence="7">
    <location>
        <begin position="208"/>
        <end position="230"/>
    </location>
</feature>
<name>A0A366RGH0_9HYPO</name>
<comment type="subcellular location">
    <subcellularLocation>
        <location evidence="1">Membrane</location>
        <topology evidence="1">Multi-pass membrane protein</topology>
    </subcellularLocation>
</comment>
<dbReference type="InterPro" id="IPR049326">
    <property type="entry name" value="Rhodopsin_dom_fungi"/>
</dbReference>
<feature type="compositionally biased region" description="Polar residues" evidence="6">
    <location>
        <begin position="391"/>
        <end position="401"/>
    </location>
</feature>
<dbReference type="PANTHER" id="PTHR33048:SF96">
    <property type="entry name" value="INTEGRAL MEMBRANE PROTEIN"/>
    <property type="match status" value="1"/>
</dbReference>
<feature type="region of interest" description="Disordered" evidence="6">
    <location>
        <begin position="330"/>
        <end position="401"/>
    </location>
</feature>
<organism evidence="9 10">
    <name type="scientific">Fusarium coffeatum</name>
    <dbReference type="NCBI Taxonomy" id="231269"/>
    <lineage>
        <taxon>Eukaryota</taxon>
        <taxon>Fungi</taxon>
        <taxon>Dikarya</taxon>
        <taxon>Ascomycota</taxon>
        <taxon>Pezizomycotina</taxon>
        <taxon>Sordariomycetes</taxon>
        <taxon>Hypocreomycetidae</taxon>
        <taxon>Hypocreales</taxon>
        <taxon>Nectriaceae</taxon>
        <taxon>Fusarium</taxon>
        <taxon>Fusarium incarnatum-equiseti species complex</taxon>
    </lineage>
</organism>
<keyword evidence="3 7" id="KW-1133">Transmembrane helix</keyword>
<proteinExistence type="inferred from homology"/>
<feature type="transmembrane region" description="Helical" evidence="7">
    <location>
        <begin position="120"/>
        <end position="142"/>
    </location>
</feature>
<feature type="domain" description="Rhodopsin" evidence="8">
    <location>
        <begin position="27"/>
        <end position="270"/>
    </location>
</feature>
<dbReference type="Proteomes" id="UP000253153">
    <property type="component" value="Unassembled WGS sequence"/>
</dbReference>
<accession>A0A366RGH0</accession>
<dbReference type="AlphaFoldDB" id="A0A366RGH0"/>
<evidence type="ECO:0000313" key="10">
    <source>
        <dbReference type="Proteomes" id="UP000253153"/>
    </source>
</evidence>
<feature type="transmembrane region" description="Helical" evidence="7">
    <location>
        <begin position="245"/>
        <end position="265"/>
    </location>
</feature>
<comment type="caution">
    <text evidence="9">The sequence shown here is derived from an EMBL/GenBank/DDBJ whole genome shotgun (WGS) entry which is preliminary data.</text>
</comment>
<evidence type="ECO:0000256" key="2">
    <source>
        <dbReference type="ARBA" id="ARBA00022692"/>
    </source>
</evidence>
<evidence type="ECO:0000256" key="7">
    <source>
        <dbReference type="SAM" id="Phobius"/>
    </source>
</evidence>
<keyword evidence="4 7" id="KW-0472">Membrane</keyword>
<evidence type="ECO:0000256" key="4">
    <source>
        <dbReference type="ARBA" id="ARBA00023136"/>
    </source>
</evidence>
<dbReference type="InterPro" id="IPR052337">
    <property type="entry name" value="SAT4-like"/>
</dbReference>
<dbReference type="EMBL" id="QKXC01000153">
    <property type="protein sequence ID" value="RBR15658.1"/>
    <property type="molecule type" value="Genomic_DNA"/>
</dbReference>
<evidence type="ECO:0000256" key="6">
    <source>
        <dbReference type="SAM" id="MobiDB-lite"/>
    </source>
</evidence>
<comment type="similarity">
    <text evidence="5">Belongs to the SAT4 family.</text>
</comment>
<feature type="region of interest" description="Disordered" evidence="6">
    <location>
        <begin position="277"/>
        <end position="318"/>
    </location>
</feature>
<dbReference type="OrthoDB" id="3936451at2759"/>